<feature type="region of interest" description="Disordered" evidence="1">
    <location>
        <begin position="1"/>
        <end position="78"/>
    </location>
</feature>
<evidence type="ECO:0000313" key="3">
    <source>
        <dbReference type="EMBL" id="XCH29172.1"/>
    </source>
</evidence>
<name>A0AAU8FX30_9MICO</name>
<feature type="transmembrane region" description="Helical" evidence="2">
    <location>
        <begin position="96"/>
        <end position="119"/>
    </location>
</feature>
<proteinExistence type="predicted"/>
<feature type="transmembrane region" description="Helical" evidence="2">
    <location>
        <begin position="131"/>
        <end position="155"/>
    </location>
</feature>
<keyword evidence="2" id="KW-1133">Transmembrane helix</keyword>
<sequence>MSPEQSPVPDADAPDGSAAPDAVRGTAPDAASDVEPDAAPSAPLASAGADGAVPVGAAGTGRAEREAEAADATEAADEVEIETVVDPGTVRRAPRYGAFFTVGVVLGTVLGLGIGGAWLQSPAAAPVFKPGVYFTVIVVTCAALGAAVAGLWAVLADRRSLRGRR</sequence>
<feature type="compositionally biased region" description="Low complexity" evidence="1">
    <location>
        <begin position="7"/>
        <end position="23"/>
    </location>
</feature>
<organism evidence="3">
    <name type="scientific">Cellulosimicrobium sp. ES-005</name>
    <dbReference type="NCBI Taxonomy" id="3163031"/>
    <lineage>
        <taxon>Bacteria</taxon>
        <taxon>Bacillati</taxon>
        <taxon>Actinomycetota</taxon>
        <taxon>Actinomycetes</taxon>
        <taxon>Micrococcales</taxon>
        <taxon>Promicromonosporaceae</taxon>
        <taxon>Cellulosimicrobium</taxon>
    </lineage>
</organism>
<protein>
    <submittedName>
        <fullName evidence="3">Uncharacterized protein</fullName>
    </submittedName>
</protein>
<evidence type="ECO:0000256" key="2">
    <source>
        <dbReference type="SAM" id="Phobius"/>
    </source>
</evidence>
<feature type="compositionally biased region" description="Acidic residues" evidence="1">
    <location>
        <begin position="69"/>
        <end position="78"/>
    </location>
</feature>
<dbReference type="RefSeq" id="WP_353707504.1">
    <property type="nucleotide sequence ID" value="NZ_CP159290.1"/>
</dbReference>
<gene>
    <name evidence="3" type="ORF">ABRQ22_16500</name>
</gene>
<dbReference type="AlphaFoldDB" id="A0AAU8FX30"/>
<feature type="compositionally biased region" description="Low complexity" evidence="1">
    <location>
        <begin position="37"/>
        <end position="61"/>
    </location>
</feature>
<accession>A0AAU8FX30</accession>
<dbReference type="EMBL" id="CP159290">
    <property type="protein sequence ID" value="XCH29172.1"/>
    <property type="molecule type" value="Genomic_DNA"/>
</dbReference>
<keyword evidence="2" id="KW-0812">Transmembrane</keyword>
<keyword evidence="2" id="KW-0472">Membrane</keyword>
<evidence type="ECO:0000256" key="1">
    <source>
        <dbReference type="SAM" id="MobiDB-lite"/>
    </source>
</evidence>
<reference evidence="3" key="1">
    <citation type="submission" date="2024-06" db="EMBL/GenBank/DDBJ databases">
        <title>Complete genome sequence of the cellulolytic actinobacterium, Cellulosimicrobium ES-005.</title>
        <authorList>
            <person name="Matthews C.T."/>
            <person name="Underwood K.D."/>
            <person name="Ghanchi K.M."/>
            <person name="Fields S.D."/>
            <person name="Gardner S.G."/>
        </authorList>
    </citation>
    <scope>NUCLEOTIDE SEQUENCE</scope>
    <source>
        <strain evidence="3">ES-005</strain>
    </source>
</reference>